<organism evidence="1 2">
    <name type="scientific">Cudoniella acicularis</name>
    <dbReference type="NCBI Taxonomy" id="354080"/>
    <lineage>
        <taxon>Eukaryota</taxon>
        <taxon>Fungi</taxon>
        <taxon>Dikarya</taxon>
        <taxon>Ascomycota</taxon>
        <taxon>Pezizomycotina</taxon>
        <taxon>Leotiomycetes</taxon>
        <taxon>Helotiales</taxon>
        <taxon>Tricladiaceae</taxon>
        <taxon>Cudoniella</taxon>
    </lineage>
</organism>
<sequence length="198" mass="21848">MSKQFASSRGFRIECFKGPRVLLELADGSQLKFVGKVGTTLRLDNDSAPINFVFGVVENASGDIILGGQFLHQHRILIRNKYLLQVIDDCERSDYVPDQKHVIPCYLNGERADAILDPGHFGGNTMSHSYALRNAHQIDASNCPEIELRGNKTHRESEGVVTVDAFHLGRHSGTAIPMEFIIATKARIKTSQSATTPS</sequence>
<name>A0A8H4RIQ3_9HELO</name>
<dbReference type="OrthoDB" id="10592651at2759"/>
<evidence type="ECO:0000313" key="2">
    <source>
        <dbReference type="Proteomes" id="UP000566819"/>
    </source>
</evidence>
<dbReference type="AlphaFoldDB" id="A0A8H4RIQ3"/>
<proteinExistence type="predicted"/>
<comment type="caution">
    <text evidence="1">The sequence shown here is derived from an EMBL/GenBank/DDBJ whole genome shotgun (WGS) entry which is preliminary data.</text>
</comment>
<reference evidence="1 2" key="1">
    <citation type="submission" date="2020-03" db="EMBL/GenBank/DDBJ databases">
        <title>Draft Genome Sequence of Cudoniella acicularis.</title>
        <authorList>
            <person name="Buettner E."/>
            <person name="Kellner H."/>
        </authorList>
    </citation>
    <scope>NUCLEOTIDE SEQUENCE [LARGE SCALE GENOMIC DNA]</scope>
    <source>
        <strain evidence="1 2">DSM 108380</strain>
    </source>
</reference>
<accession>A0A8H4RIQ3</accession>
<dbReference type="Proteomes" id="UP000566819">
    <property type="component" value="Unassembled WGS sequence"/>
</dbReference>
<keyword evidence="2" id="KW-1185">Reference proteome</keyword>
<dbReference type="EMBL" id="JAAMPI010000599">
    <property type="protein sequence ID" value="KAF4630016.1"/>
    <property type="molecule type" value="Genomic_DNA"/>
</dbReference>
<gene>
    <name evidence="1" type="ORF">G7Y89_g8123</name>
</gene>
<protein>
    <submittedName>
        <fullName evidence="1">Uncharacterized protein</fullName>
    </submittedName>
</protein>
<evidence type="ECO:0000313" key="1">
    <source>
        <dbReference type="EMBL" id="KAF4630016.1"/>
    </source>
</evidence>